<dbReference type="GO" id="GO:0016616">
    <property type="term" value="F:oxidoreductase activity, acting on the CH-OH group of donors, NAD or NADP as acceptor"/>
    <property type="evidence" value="ECO:0007669"/>
    <property type="project" value="TreeGrafter"/>
</dbReference>
<dbReference type="PANTHER" id="PTHR45458:SF1">
    <property type="entry name" value="SHORT CHAIN DEHYDROGENASE"/>
    <property type="match status" value="1"/>
</dbReference>
<dbReference type="OrthoDB" id="5296at2759"/>
<dbReference type="Gene3D" id="3.40.50.720">
    <property type="entry name" value="NAD(P)-binding Rossmann-like Domain"/>
    <property type="match status" value="1"/>
</dbReference>
<dbReference type="PRINTS" id="PR00081">
    <property type="entry name" value="GDHRDH"/>
</dbReference>
<comment type="caution">
    <text evidence="3">The sequence shown here is derived from an EMBL/GenBank/DDBJ whole genome shotgun (WGS) entry which is preliminary data.</text>
</comment>
<evidence type="ECO:0000313" key="3">
    <source>
        <dbReference type="EMBL" id="KAH7115048.1"/>
    </source>
</evidence>
<dbReference type="InterPro" id="IPR002347">
    <property type="entry name" value="SDR_fam"/>
</dbReference>
<evidence type="ECO:0000256" key="2">
    <source>
        <dbReference type="RuleBase" id="RU000363"/>
    </source>
</evidence>
<dbReference type="Proteomes" id="UP000700596">
    <property type="component" value="Unassembled WGS sequence"/>
</dbReference>
<dbReference type="InterPro" id="IPR052184">
    <property type="entry name" value="SDR_enzymes"/>
</dbReference>
<accession>A0A9P9D987</accession>
<dbReference type="PRINTS" id="PR00080">
    <property type="entry name" value="SDRFAMILY"/>
</dbReference>
<dbReference type="Pfam" id="PF00106">
    <property type="entry name" value="adh_short"/>
    <property type="match status" value="1"/>
</dbReference>
<protein>
    <recommendedName>
        <fullName evidence="5">NAD(P)-binding protein</fullName>
    </recommendedName>
</protein>
<evidence type="ECO:0008006" key="5">
    <source>
        <dbReference type="Google" id="ProtNLM"/>
    </source>
</evidence>
<dbReference type="AlphaFoldDB" id="A0A9P9D987"/>
<dbReference type="InterPro" id="IPR036291">
    <property type="entry name" value="NAD(P)-bd_dom_sf"/>
</dbReference>
<keyword evidence="4" id="KW-1185">Reference proteome</keyword>
<dbReference type="PROSITE" id="PS00061">
    <property type="entry name" value="ADH_SHORT"/>
    <property type="match status" value="1"/>
</dbReference>
<comment type="similarity">
    <text evidence="2">Belongs to the short-chain dehydrogenases/reductases (SDR) family.</text>
</comment>
<dbReference type="EMBL" id="JAGMWT010000016">
    <property type="protein sequence ID" value="KAH7115048.1"/>
    <property type="molecule type" value="Genomic_DNA"/>
</dbReference>
<sequence>MSLYLLTGAARGIGLEIARQLTSNSSTTVIAIVRTISHELADLEKQRPNLHIIISDLSSLDKIANIGIQLPTILRDRKITHVINNAAIVAGPDSHPLALSAFDFTENMAINVLAPAKVVEAALPFLSSDGIIVNITSGIASLELVTNGTIPPNVTAYSISKAALNMYTVHLAMHLKGKNRVVCLDPGHVKTRLGGNGASVETSDSAKGVIAVVEGLSNDEVGDKETGRARFLNFLGEEVPW</sequence>
<dbReference type="SUPFAM" id="SSF51735">
    <property type="entry name" value="NAD(P)-binding Rossmann-fold domains"/>
    <property type="match status" value="1"/>
</dbReference>
<gene>
    <name evidence="3" type="ORF">B0J11DRAFT_539731</name>
</gene>
<dbReference type="InterPro" id="IPR020904">
    <property type="entry name" value="Sc_DH/Rdtase_CS"/>
</dbReference>
<dbReference type="PANTHER" id="PTHR45458">
    <property type="entry name" value="SHORT-CHAIN DEHYDROGENASE/REDUCTASE SDR"/>
    <property type="match status" value="1"/>
</dbReference>
<evidence type="ECO:0000313" key="4">
    <source>
        <dbReference type="Proteomes" id="UP000700596"/>
    </source>
</evidence>
<organism evidence="3 4">
    <name type="scientific">Dendryphion nanum</name>
    <dbReference type="NCBI Taxonomy" id="256645"/>
    <lineage>
        <taxon>Eukaryota</taxon>
        <taxon>Fungi</taxon>
        <taxon>Dikarya</taxon>
        <taxon>Ascomycota</taxon>
        <taxon>Pezizomycotina</taxon>
        <taxon>Dothideomycetes</taxon>
        <taxon>Pleosporomycetidae</taxon>
        <taxon>Pleosporales</taxon>
        <taxon>Torulaceae</taxon>
        <taxon>Dendryphion</taxon>
    </lineage>
</organism>
<keyword evidence="1" id="KW-0521">NADP</keyword>
<evidence type="ECO:0000256" key="1">
    <source>
        <dbReference type="ARBA" id="ARBA00022857"/>
    </source>
</evidence>
<name>A0A9P9D987_9PLEO</name>
<reference evidence="3" key="1">
    <citation type="journal article" date="2021" name="Nat. Commun.">
        <title>Genetic determinants of endophytism in the Arabidopsis root mycobiome.</title>
        <authorList>
            <person name="Mesny F."/>
            <person name="Miyauchi S."/>
            <person name="Thiergart T."/>
            <person name="Pickel B."/>
            <person name="Atanasova L."/>
            <person name="Karlsson M."/>
            <person name="Huettel B."/>
            <person name="Barry K.W."/>
            <person name="Haridas S."/>
            <person name="Chen C."/>
            <person name="Bauer D."/>
            <person name="Andreopoulos W."/>
            <person name="Pangilinan J."/>
            <person name="LaButti K."/>
            <person name="Riley R."/>
            <person name="Lipzen A."/>
            <person name="Clum A."/>
            <person name="Drula E."/>
            <person name="Henrissat B."/>
            <person name="Kohler A."/>
            <person name="Grigoriev I.V."/>
            <person name="Martin F.M."/>
            <person name="Hacquard S."/>
        </authorList>
    </citation>
    <scope>NUCLEOTIDE SEQUENCE</scope>
    <source>
        <strain evidence="3">MPI-CAGE-CH-0243</strain>
    </source>
</reference>
<proteinExistence type="inferred from homology"/>